<evidence type="ECO:0000313" key="2">
    <source>
        <dbReference type="Proteomes" id="UP000593562"/>
    </source>
</evidence>
<dbReference type="InterPro" id="IPR011050">
    <property type="entry name" value="Pectin_lyase_fold/virulence"/>
</dbReference>
<accession>A0A7J7DRP6</accession>
<dbReference type="SUPFAM" id="SSF51126">
    <property type="entry name" value="Pectin lyase-like"/>
    <property type="match status" value="1"/>
</dbReference>
<dbReference type="InterPro" id="IPR018971">
    <property type="entry name" value="DUF1997"/>
</dbReference>
<keyword evidence="2" id="KW-1185">Reference proteome</keyword>
<dbReference type="Pfam" id="PF09366">
    <property type="entry name" value="DUF1997"/>
    <property type="match status" value="1"/>
</dbReference>
<evidence type="ECO:0008006" key="3">
    <source>
        <dbReference type="Google" id="ProtNLM"/>
    </source>
</evidence>
<dbReference type="PANTHER" id="PTHR34133:SF8">
    <property type="entry name" value="OS07G0633000 PROTEIN"/>
    <property type="match status" value="1"/>
</dbReference>
<dbReference type="EMBL" id="JAAARO010000004">
    <property type="protein sequence ID" value="KAF5748977.1"/>
    <property type="molecule type" value="Genomic_DNA"/>
</dbReference>
<dbReference type="FunCoup" id="A0A7J7DRP6">
    <property type="interactions" value="1045"/>
</dbReference>
<gene>
    <name evidence="1" type="ORF">HS088_TW04G00938</name>
</gene>
<dbReference type="PANTHER" id="PTHR34133">
    <property type="entry name" value="OS07G0633000 PROTEIN"/>
    <property type="match status" value="1"/>
</dbReference>
<name>A0A7J7DRP6_TRIWF</name>
<evidence type="ECO:0000313" key="1">
    <source>
        <dbReference type="EMBL" id="KAF5748977.1"/>
    </source>
</evidence>
<dbReference type="Proteomes" id="UP000593562">
    <property type="component" value="Unassembled WGS sequence"/>
</dbReference>
<proteinExistence type="predicted"/>
<sequence length="268" mass="30546">MAARVMTVAQDGSGDYRTVQEAIDTVPLSSFSLYYSGLKAGHFTREKWKGKLKKTEWRCHGVVKNQMTAKPARYSSRISTDIPLIESPGASFDQYLEDKPRVFTAIFPDKRGSHQLNEEEWRIQMLPINFLFRTVWPTVDMRLRFKSGGRDYPPEVPADITKVLELDITRWELRGPDEVLEPAHFTLGVKGALYPDRRGAQSRLKGLMEINISFVLPPVLALIPEDVCRSVAESVLTRMVENMKNKVNGSLIADYGEFKRTRPKNLQD</sequence>
<comment type="caution">
    <text evidence="1">The sequence shown here is derived from an EMBL/GenBank/DDBJ whole genome shotgun (WGS) entry which is preliminary data.</text>
</comment>
<organism evidence="1 2">
    <name type="scientific">Tripterygium wilfordii</name>
    <name type="common">Thunder God vine</name>
    <dbReference type="NCBI Taxonomy" id="458696"/>
    <lineage>
        <taxon>Eukaryota</taxon>
        <taxon>Viridiplantae</taxon>
        <taxon>Streptophyta</taxon>
        <taxon>Embryophyta</taxon>
        <taxon>Tracheophyta</taxon>
        <taxon>Spermatophyta</taxon>
        <taxon>Magnoliopsida</taxon>
        <taxon>eudicotyledons</taxon>
        <taxon>Gunneridae</taxon>
        <taxon>Pentapetalae</taxon>
        <taxon>rosids</taxon>
        <taxon>fabids</taxon>
        <taxon>Celastrales</taxon>
        <taxon>Celastraceae</taxon>
        <taxon>Tripterygium</taxon>
    </lineage>
</organism>
<protein>
    <recommendedName>
        <fullName evidence="3">DUF1997 family protein</fullName>
    </recommendedName>
</protein>
<reference evidence="1 2" key="1">
    <citation type="journal article" date="2020" name="Nat. Commun.">
        <title>Genome of Tripterygium wilfordii and identification of cytochrome P450 involved in triptolide biosynthesis.</title>
        <authorList>
            <person name="Tu L."/>
            <person name="Su P."/>
            <person name="Zhang Z."/>
            <person name="Gao L."/>
            <person name="Wang J."/>
            <person name="Hu T."/>
            <person name="Zhou J."/>
            <person name="Zhang Y."/>
            <person name="Zhao Y."/>
            <person name="Liu Y."/>
            <person name="Song Y."/>
            <person name="Tong Y."/>
            <person name="Lu Y."/>
            <person name="Yang J."/>
            <person name="Xu C."/>
            <person name="Jia M."/>
            <person name="Peters R.J."/>
            <person name="Huang L."/>
            <person name="Gao W."/>
        </authorList>
    </citation>
    <scope>NUCLEOTIDE SEQUENCE [LARGE SCALE GENOMIC DNA]</scope>
    <source>
        <strain evidence="2">cv. XIE 37</strain>
        <tissue evidence="1">Leaf</tissue>
    </source>
</reference>
<dbReference type="InParanoid" id="A0A7J7DRP6"/>
<dbReference type="AlphaFoldDB" id="A0A7J7DRP6"/>